<dbReference type="InterPro" id="IPR001054">
    <property type="entry name" value="A/G_cyclase"/>
</dbReference>
<dbReference type="Pfam" id="PF07701">
    <property type="entry name" value="HNOBA"/>
    <property type="match status" value="1"/>
</dbReference>
<dbReference type="KEGG" id="aqu:100633664"/>
<dbReference type="SUPFAM" id="SSF111126">
    <property type="entry name" value="Ligand-binding domain in the NO signalling and Golgi transport"/>
    <property type="match status" value="1"/>
</dbReference>
<dbReference type="Gene3D" id="6.10.250.780">
    <property type="match status" value="1"/>
</dbReference>
<dbReference type="InterPro" id="IPR038158">
    <property type="entry name" value="H-NOX_domain_sf"/>
</dbReference>
<feature type="compositionally biased region" description="Basic and acidic residues" evidence="10">
    <location>
        <begin position="842"/>
        <end position="857"/>
    </location>
</feature>
<feature type="region of interest" description="Disordered" evidence="10">
    <location>
        <begin position="829"/>
        <end position="910"/>
    </location>
</feature>
<dbReference type="InterPro" id="IPR042463">
    <property type="entry name" value="HNOB_dom_associated_sf"/>
</dbReference>
<organism evidence="12">
    <name type="scientific">Amphimedon queenslandica</name>
    <name type="common">Sponge</name>
    <dbReference type="NCBI Taxonomy" id="400682"/>
    <lineage>
        <taxon>Eukaryota</taxon>
        <taxon>Metazoa</taxon>
        <taxon>Porifera</taxon>
        <taxon>Demospongiae</taxon>
        <taxon>Heteroscleromorpha</taxon>
        <taxon>Haplosclerida</taxon>
        <taxon>Niphatidae</taxon>
        <taxon>Amphimedon</taxon>
    </lineage>
</organism>
<keyword evidence="3" id="KW-0963">Cytoplasm</keyword>
<evidence type="ECO:0000259" key="11">
    <source>
        <dbReference type="PROSITE" id="PS50125"/>
    </source>
</evidence>
<dbReference type="SUPFAM" id="SSF55073">
    <property type="entry name" value="Nucleotide cyclase"/>
    <property type="match status" value="1"/>
</dbReference>
<dbReference type="Proteomes" id="UP000007879">
    <property type="component" value="Unassembled WGS sequence"/>
</dbReference>
<evidence type="ECO:0000256" key="9">
    <source>
        <dbReference type="SAM" id="Coils"/>
    </source>
</evidence>
<dbReference type="GO" id="GO:0020037">
    <property type="term" value="F:heme binding"/>
    <property type="evidence" value="ECO:0007669"/>
    <property type="project" value="InterPro"/>
</dbReference>
<accession>A0A1X7VQX1</accession>
<dbReference type="PROSITE" id="PS00452">
    <property type="entry name" value="GUANYLATE_CYCLASE_1"/>
    <property type="match status" value="1"/>
</dbReference>
<evidence type="ECO:0000256" key="3">
    <source>
        <dbReference type="ARBA" id="ARBA00022490"/>
    </source>
</evidence>
<dbReference type="EnsemblMetazoa" id="XM_011409664.2">
    <property type="protein sequence ID" value="XP_011407966.2"/>
    <property type="gene ID" value="LOC100633664"/>
</dbReference>
<dbReference type="GO" id="GO:0004383">
    <property type="term" value="F:guanylate cyclase activity"/>
    <property type="evidence" value="ECO:0007669"/>
    <property type="project" value="UniProtKB-EC"/>
</dbReference>
<dbReference type="Gene3D" id="3.30.450.260">
    <property type="entry name" value="Haem NO binding associated domain"/>
    <property type="match status" value="1"/>
</dbReference>
<dbReference type="EC" id="4.6.1.2" evidence="2"/>
<dbReference type="GO" id="GO:0005525">
    <property type="term" value="F:GTP binding"/>
    <property type="evidence" value="ECO:0007669"/>
    <property type="project" value="UniProtKB-KW"/>
</dbReference>
<dbReference type="InterPro" id="IPR029787">
    <property type="entry name" value="Nucleotide_cyclase"/>
</dbReference>
<keyword evidence="9" id="KW-0175">Coiled coil</keyword>
<evidence type="ECO:0000256" key="7">
    <source>
        <dbReference type="ARBA" id="ARBA00023293"/>
    </source>
</evidence>
<evidence type="ECO:0000256" key="2">
    <source>
        <dbReference type="ARBA" id="ARBA00012202"/>
    </source>
</evidence>
<dbReference type="eggNOG" id="KOG4171">
    <property type="taxonomic scope" value="Eukaryota"/>
</dbReference>
<dbReference type="PANTHER" id="PTHR45655">
    <property type="entry name" value="GUANYLATE CYCLASE SOLUBLE SUBUNIT BETA-2"/>
    <property type="match status" value="1"/>
</dbReference>
<dbReference type="Pfam" id="PF07700">
    <property type="entry name" value="HNOB"/>
    <property type="match status" value="1"/>
</dbReference>
<keyword evidence="4" id="KW-0547">Nucleotide-binding</keyword>
<dbReference type="InterPro" id="IPR011645">
    <property type="entry name" value="HNOB_dom_associated"/>
</dbReference>
<feature type="compositionally biased region" description="Basic residues" evidence="10">
    <location>
        <begin position="877"/>
        <end position="887"/>
    </location>
</feature>
<dbReference type="GO" id="GO:0008074">
    <property type="term" value="C:guanylate cyclase complex, soluble"/>
    <property type="evidence" value="ECO:0007669"/>
    <property type="project" value="TreeGrafter"/>
</dbReference>
<reference evidence="12" key="2">
    <citation type="submission" date="2017-05" db="UniProtKB">
        <authorList>
            <consortium name="EnsemblMetazoa"/>
        </authorList>
    </citation>
    <scope>IDENTIFICATION</scope>
</reference>
<keyword evidence="13" id="KW-1185">Reference proteome</keyword>
<evidence type="ECO:0000256" key="6">
    <source>
        <dbReference type="ARBA" id="ARBA00023239"/>
    </source>
</evidence>
<dbReference type="Gene3D" id="3.90.1520.10">
    <property type="entry name" value="H-NOX domain"/>
    <property type="match status" value="1"/>
</dbReference>
<evidence type="ECO:0000313" key="13">
    <source>
        <dbReference type="Proteomes" id="UP000007879"/>
    </source>
</evidence>
<dbReference type="SMART" id="SM00044">
    <property type="entry name" value="CYCc"/>
    <property type="match status" value="1"/>
</dbReference>
<name>A0A1X7VQX1_AMPQE</name>
<proteinExistence type="inferred from homology"/>
<dbReference type="GO" id="GO:0070482">
    <property type="term" value="P:response to oxygen levels"/>
    <property type="evidence" value="ECO:0007669"/>
    <property type="project" value="TreeGrafter"/>
</dbReference>
<comment type="similarity">
    <text evidence="8">Belongs to the adenylyl cyclase class-4/guanylyl cyclase family.</text>
</comment>
<evidence type="ECO:0000256" key="5">
    <source>
        <dbReference type="ARBA" id="ARBA00023134"/>
    </source>
</evidence>
<dbReference type="Pfam" id="PF00211">
    <property type="entry name" value="Guanylate_cyc"/>
    <property type="match status" value="1"/>
</dbReference>
<evidence type="ECO:0000256" key="4">
    <source>
        <dbReference type="ARBA" id="ARBA00022741"/>
    </source>
</evidence>
<dbReference type="FunFam" id="3.30.70.1230:FF:000007">
    <property type="entry name" value="Guanylate cyclase soluble subunit alpha-3"/>
    <property type="match status" value="1"/>
</dbReference>
<protein>
    <recommendedName>
        <fullName evidence="2">guanylate cyclase</fullName>
        <ecNumber evidence="2">4.6.1.2</ecNumber>
    </recommendedName>
</protein>
<reference evidence="13" key="1">
    <citation type="journal article" date="2010" name="Nature">
        <title>The Amphimedon queenslandica genome and the evolution of animal complexity.</title>
        <authorList>
            <person name="Srivastava M."/>
            <person name="Simakov O."/>
            <person name="Chapman J."/>
            <person name="Fahey B."/>
            <person name="Gauthier M.E."/>
            <person name="Mitros T."/>
            <person name="Richards G.S."/>
            <person name="Conaco C."/>
            <person name="Dacre M."/>
            <person name="Hellsten U."/>
            <person name="Larroux C."/>
            <person name="Putnam N.H."/>
            <person name="Stanke M."/>
            <person name="Adamska M."/>
            <person name="Darling A."/>
            <person name="Degnan S.M."/>
            <person name="Oakley T.H."/>
            <person name="Plachetzki D.C."/>
            <person name="Zhai Y."/>
            <person name="Adamski M."/>
            <person name="Calcino A."/>
            <person name="Cummins S.F."/>
            <person name="Goodstein D.M."/>
            <person name="Harris C."/>
            <person name="Jackson D.J."/>
            <person name="Leys S.P."/>
            <person name="Shu S."/>
            <person name="Woodcroft B.J."/>
            <person name="Vervoort M."/>
            <person name="Kosik K.S."/>
            <person name="Manning G."/>
            <person name="Degnan B.M."/>
            <person name="Rokhsar D.S."/>
        </authorList>
    </citation>
    <scope>NUCLEOTIDE SEQUENCE [LARGE SCALE GENOMIC DNA]</scope>
</reference>
<dbReference type="EnsemblMetazoa" id="Aqu2.1.42230_001">
    <property type="protein sequence ID" value="Aqu2.1.42230_001"/>
    <property type="gene ID" value="Aqu2.1.42230"/>
</dbReference>
<dbReference type="OrthoDB" id="6127067at2759"/>
<dbReference type="PROSITE" id="PS50125">
    <property type="entry name" value="GUANYLATE_CYCLASE_2"/>
    <property type="match status" value="1"/>
</dbReference>
<dbReference type="GO" id="GO:0019934">
    <property type="term" value="P:cGMP-mediated signaling"/>
    <property type="evidence" value="ECO:0007669"/>
    <property type="project" value="TreeGrafter"/>
</dbReference>
<dbReference type="AlphaFoldDB" id="A0A1X7VQX1"/>
<keyword evidence="7" id="KW-0141">cGMP biosynthesis</keyword>
<keyword evidence="6 8" id="KW-0456">Lyase</keyword>
<comment type="subcellular location">
    <subcellularLocation>
        <location evidence="1">Cytoplasm</location>
    </subcellularLocation>
</comment>
<dbReference type="InterPro" id="IPR018297">
    <property type="entry name" value="A/G_cyclase_CS"/>
</dbReference>
<gene>
    <name evidence="12" type="primary">100633664</name>
</gene>
<dbReference type="InParanoid" id="A0A1X7VQX1"/>
<dbReference type="InterPro" id="IPR011644">
    <property type="entry name" value="Heme_NO-bd"/>
</dbReference>
<feature type="domain" description="Guanylate cyclase" evidence="11">
    <location>
        <begin position="562"/>
        <end position="691"/>
    </location>
</feature>
<keyword evidence="5" id="KW-0342">GTP-binding</keyword>
<feature type="coiled-coil region" evidence="9">
    <location>
        <begin position="507"/>
        <end position="537"/>
    </location>
</feature>
<dbReference type="CDD" id="cd07302">
    <property type="entry name" value="CHD"/>
    <property type="match status" value="1"/>
</dbReference>
<evidence type="ECO:0000313" key="12">
    <source>
        <dbReference type="EnsemblMetazoa" id="Aqu2.1.42230_001"/>
    </source>
</evidence>
<evidence type="ECO:0000256" key="8">
    <source>
        <dbReference type="RuleBase" id="RU000405"/>
    </source>
</evidence>
<dbReference type="PANTHER" id="PTHR45655:SF13">
    <property type="entry name" value="SOLUBLE GUANYLATE CYCLASE GCY-32-RELATED"/>
    <property type="match status" value="1"/>
</dbReference>
<dbReference type="FunFam" id="3.30.450.260:FF:000002">
    <property type="entry name" value="guanylate cyclase soluble subunit alpha-2"/>
    <property type="match status" value="1"/>
</dbReference>
<sequence>MYGLIYNTVQGLVLKVCKGDDTKWKEICQKAAVKEVEFMTYQYYDEEKLFKIVQAACDVLDLPLEKLLESFGEHFFEKTKQSGHSYMLNTLGHDLFGFLVNLDSLHTHLSTTYLEMRAPSFQCEKTEEGLQLHYYSCRAGLQSIVIGIVRAVAKDFYKLDIDMELQMSEKLEGVALCHHCVFTITVKESSRSDPSWIDRLQGERVMPGVQHSNRNSVILVQEAMEMEGPIAGIAGVAHPPSGLTTESQTCPFVNVSRYDSELELWRVKEEDEDEDESQVRKTKNKVIDEDAKSVDKSLESASSIRSQIANVLQPVNRSSMPISLLPHLSMVTPSHSRRGSIFIPAEDWPITPYLFRSLFPFHIIFDCNFVIKYMGVSLSRLFPLAINNQMKLTDIFSIIRPAIPSFTYQHIRSRVHNEFVLQAKTIQQKSNTASSGKDVPPIHFRGQMVPTSSSQSTSPILFIGSPRVKSIKELESQGLYLSDIPVHDVTRDLILLNHQLRAEMNTASQLEVMKFRLEEEKTRVQNERERADNLLHAMLPVPVARQLKHGEEAQATFHSNVTILFSDIEGFTTICSQCDHPEKVVKMLNNLYTRFDSYIDEFKVYKVETIGDAYMVTAGLLETAEDHGYAVTSFSFQMRTSASEIFSPTTGKPLKIRIGIHTGAVMAGVVGTLMPRYCLFGDTVNLASRMESHGTAGKIHISASTFNTLVGKPVTLTSRGEITVKGLDTKQRTYFVEPSHKYVVIEAEKDKLMKKQNSDSFVSLHHVPRSSFSTHAPAPVFGVGGSSQEKLRKVSVQSKQSGGSFLNFDVPIESAAETQEVDVAVNVEQTKNESGEGEGEATLEKSSSKRSVNRDSYYKITPVNGELMNESGGETKKQRKKKKSKRKMREEPQETADCDELKQNKKCTIS</sequence>
<evidence type="ECO:0000256" key="1">
    <source>
        <dbReference type="ARBA" id="ARBA00004496"/>
    </source>
</evidence>
<dbReference type="STRING" id="400682.A0A1X7VQX1"/>
<evidence type="ECO:0000256" key="10">
    <source>
        <dbReference type="SAM" id="MobiDB-lite"/>
    </source>
</evidence>
<dbReference type="Gene3D" id="3.30.70.1230">
    <property type="entry name" value="Nucleotide cyclase"/>
    <property type="match status" value="1"/>
</dbReference>
<dbReference type="InterPro" id="IPR024096">
    <property type="entry name" value="NO_sig/Golgi_transp_ligand-bd"/>
</dbReference>